<protein>
    <submittedName>
        <fullName evidence="2">Putative membrane protein</fullName>
    </submittedName>
</protein>
<evidence type="ECO:0000313" key="2">
    <source>
        <dbReference type="EMBL" id="CAI65523.1"/>
    </source>
</evidence>
<sequence>MRGIVVGVIIVIILLIVWASVATNLLVVNLGKTDDNIAYNNNTIRDLKRMIDSGDVANSEIHRVLNQLESDFASQETALITCRNIKTQCGTDLSACVIEKSVCDQTLTQCTTENGTCTTEKGTCIGNLTQCTTEKGTCIGNLTQCTTEKGTCTGNLTQCTTEKGTCTGNLTQCTTEKGSCVSARATCDTNLIEANAEIVALQGQITTLGETPTTSTTTTSSSNTGQTIGITVAVTLVIVGAIWILIRRSSAKTTPAIGLGPPDKYRNRTSFSPSSLIPSTRKLFSRRLSALGADMQESDHLPPNPSLVRQDAAFFEPPAAPASPFLTWPTASGLENARNERETNSRLIGNDIANAAAKLTRINSALRV</sequence>
<keyword evidence="1" id="KW-1133">Transmembrane helix</keyword>
<dbReference type="KEGG" id="vg:3654712"/>
<proteinExistence type="predicted"/>
<keyword evidence="1" id="KW-0812">Transmembrane</keyword>
<accession>Q4A333</accession>
<dbReference type="GeneID" id="3654712"/>
<dbReference type="RefSeq" id="YP_293854.1">
    <property type="nucleotide sequence ID" value="NC_007346.1"/>
</dbReference>
<gene>
    <name evidence="2" type="ORF">EhV100</name>
</gene>
<dbReference type="EMBL" id="AJ890364">
    <property type="protein sequence ID" value="CAI65523.1"/>
    <property type="molecule type" value="Genomic_DNA"/>
</dbReference>
<keyword evidence="1" id="KW-0472">Membrane</keyword>
<reference evidence="2 3" key="1">
    <citation type="journal article" date="2005" name="Science">
        <title>Complete genome sequence and lytic phase transcription profile of a Coccolithovirus.</title>
        <authorList>
            <person name="Wilson W.H."/>
            <person name="Schroeder D.C."/>
            <person name="Allen M.J."/>
            <person name="Holden M.T.G."/>
            <person name="Parkhill J."/>
            <person name="Barrell B.G."/>
            <person name="Churcher C."/>
            <person name="Hamlin N."/>
            <person name="Mungall K."/>
            <person name="Norbertczak H."/>
            <person name="Quail M.A."/>
            <person name="Price C."/>
            <person name="Rabbinowitsch E."/>
            <person name="Walker D."/>
            <person name="Craigon M."/>
            <person name="Roy D."/>
            <person name="Ghazal P."/>
        </authorList>
    </citation>
    <scope>NUCLEOTIDE SEQUENCE [LARGE SCALE GENOMIC DNA]</scope>
    <source>
        <strain evidence="3">Isolate United Kingdom/English Channel/1999</strain>
    </source>
</reference>
<evidence type="ECO:0000313" key="3">
    <source>
        <dbReference type="Proteomes" id="UP000000863"/>
    </source>
</evidence>
<feature type="transmembrane region" description="Helical" evidence="1">
    <location>
        <begin position="228"/>
        <end position="246"/>
    </location>
</feature>
<name>Q4A333_EHV8U</name>
<organismHost>
    <name type="scientific">Emiliania huxleyi</name>
    <name type="common">Coccolithophore</name>
    <name type="synonym">Pontosphaera huxleyi</name>
    <dbReference type="NCBI Taxonomy" id="2903"/>
</organismHost>
<organism evidence="2 3">
    <name type="scientific">Emiliania huxleyi virus 86 (isolate United Kingdom/English Channel/1999)</name>
    <name type="common">EhV-86</name>
    <dbReference type="NCBI Taxonomy" id="654925"/>
    <lineage>
        <taxon>Viruses</taxon>
        <taxon>Varidnaviria</taxon>
        <taxon>Bamfordvirae</taxon>
        <taxon>Nucleocytoviricota</taxon>
        <taxon>Megaviricetes</taxon>
        <taxon>Algavirales</taxon>
        <taxon>Phycodnaviridae</taxon>
        <taxon>Coccolithovirus</taxon>
        <taxon>Coccolithovirus huxleyi</taxon>
        <taxon>Emiliania huxleyi virus 86</taxon>
    </lineage>
</organism>
<keyword evidence="3" id="KW-1185">Reference proteome</keyword>
<evidence type="ECO:0000256" key="1">
    <source>
        <dbReference type="SAM" id="Phobius"/>
    </source>
</evidence>
<dbReference type="Proteomes" id="UP000000863">
    <property type="component" value="Segment"/>
</dbReference>